<reference evidence="1 2" key="1">
    <citation type="submission" date="2018-04" db="EMBL/GenBank/DDBJ databases">
        <authorList>
            <person name="Vogel A."/>
        </authorList>
    </citation>
    <scope>NUCLEOTIDE SEQUENCE [LARGE SCALE GENOMIC DNA]</scope>
</reference>
<proteinExistence type="predicted"/>
<organism evidence="1 2">
    <name type="scientific">Cuscuta campestris</name>
    <dbReference type="NCBI Taxonomy" id="132261"/>
    <lineage>
        <taxon>Eukaryota</taxon>
        <taxon>Viridiplantae</taxon>
        <taxon>Streptophyta</taxon>
        <taxon>Embryophyta</taxon>
        <taxon>Tracheophyta</taxon>
        <taxon>Spermatophyta</taxon>
        <taxon>Magnoliopsida</taxon>
        <taxon>eudicotyledons</taxon>
        <taxon>Gunneridae</taxon>
        <taxon>Pentapetalae</taxon>
        <taxon>asterids</taxon>
        <taxon>lamiids</taxon>
        <taxon>Solanales</taxon>
        <taxon>Convolvulaceae</taxon>
        <taxon>Cuscuteae</taxon>
        <taxon>Cuscuta</taxon>
        <taxon>Cuscuta subgen. Grammica</taxon>
        <taxon>Cuscuta sect. Cleistogrammica</taxon>
    </lineage>
</organism>
<dbReference type="AlphaFoldDB" id="A0A484KBR4"/>
<evidence type="ECO:0000313" key="2">
    <source>
        <dbReference type="Proteomes" id="UP000595140"/>
    </source>
</evidence>
<accession>A0A484KBR4</accession>
<keyword evidence="2" id="KW-1185">Reference proteome</keyword>
<sequence>MCLCQLPYVRGGIGFVLGLVGEEDGDEVRGDIYGVHSRGRRQQAVLCRIQKPQEGSQTLLRMQQHLEGVR</sequence>
<dbReference type="EMBL" id="OOIL02000003">
    <property type="protein sequence ID" value="VFQ59256.1"/>
    <property type="molecule type" value="Genomic_DNA"/>
</dbReference>
<evidence type="ECO:0000313" key="1">
    <source>
        <dbReference type="EMBL" id="VFQ59256.1"/>
    </source>
</evidence>
<name>A0A484KBR4_9ASTE</name>
<dbReference type="Proteomes" id="UP000595140">
    <property type="component" value="Unassembled WGS sequence"/>
</dbReference>
<protein>
    <submittedName>
        <fullName evidence="1">Uncharacterized protein</fullName>
    </submittedName>
</protein>
<gene>
    <name evidence="1" type="ORF">CCAM_LOCUS1032</name>
</gene>